<accession>A0A8C5LKL1</accession>
<evidence type="ECO:0000313" key="7">
    <source>
        <dbReference type="Ensembl" id="ENSLLEP00000000579.1"/>
    </source>
</evidence>
<reference evidence="7" key="2">
    <citation type="submission" date="2025-09" db="UniProtKB">
        <authorList>
            <consortium name="Ensembl"/>
        </authorList>
    </citation>
    <scope>IDENTIFICATION</scope>
</reference>
<dbReference type="Pfam" id="PF01294">
    <property type="entry name" value="Ribosomal_L13e"/>
    <property type="match status" value="1"/>
</dbReference>
<dbReference type="OrthoDB" id="10264538at2759"/>
<sequence length="164" mass="18607">MKSSMCQKAQRRKSRRAEARRIAPHPVSGPIRPVVRCPTVRYHTKVQGGRGYSLVELKVPRSNTTIELDLLNRHFLCLMFDLLRMPVPDSFTSPPAPLTPHPFVTFYTGSLFPLESNSIYWCSHTKRSIIEIPTTFPPLLAGTYHPTTSLCLYSNCIISSYLQT</sequence>
<proteinExistence type="inferred from homology"/>
<evidence type="ECO:0000256" key="5">
    <source>
        <dbReference type="ARBA" id="ARBA00035321"/>
    </source>
</evidence>
<evidence type="ECO:0000256" key="1">
    <source>
        <dbReference type="ARBA" id="ARBA00005640"/>
    </source>
</evidence>
<comment type="similarity">
    <text evidence="1">Belongs to the eukaryotic ribosomal protein eL13 family.</text>
</comment>
<dbReference type="GO" id="GO:0003735">
    <property type="term" value="F:structural constituent of ribosome"/>
    <property type="evidence" value="ECO:0007669"/>
    <property type="project" value="InterPro"/>
</dbReference>
<reference evidence="7" key="1">
    <citation type="submission" date="2025-08" db="UniProtKB">
        <authorList>
            <consortium name="Ensembl"/>
        </authorList>
    </citation>
    <scope>IDENTIFICATION</scope>
</reference>
<dbReference type="AlphaFoldDB" id="A0A8C5LKL1"/>
<feature type="region of interest" description="Disordered" evidence="6">
    <location>
        <begin position="1"/>
        <end position="26"/>
    </location>
</feature>
<dbReference type="GO" id="GO:0006412">
    <property type="term" value="P:translation"/>
    <property type="evidence" value="ECO:0007669"/>
    <property type="project" value="InterPro"/>
</dbReference>
<protein>
    <recommendedName>
        <fullName evidence="4">Large ribosomal subunit protein eL13</fullName>
    </recommendedName>
    <alternativeName>
        <fullName evidence="5">60S ribosomal protein L13</fullName>
    </alternativeName>
</protein>
<organism evidence="7 8">
    <name type="scientific">Leptobrachium leishanense</name>
    <name type="common">Leishan spiny toad</name>
    <dbReference type="NCBI Taxonomy" id="445787"/>
    <lineage>
        <taxon>Eukaryota</taxon>
        <taxon>Metazoa</taxon>
        <taxon>Chordata</taxon>
        <taxon>Craniata</taxon>
        <taxon>Vertebrata</taxon>
        <taxon>Euteleostomi</taxon>
        <taxon>Amphibia</taxon>
        <taxon>Batrachia</taxon>
        <taxon>Anura</taxon>
        <taxon>Pelobatoidea</taxon>
        <taxon>Megophryidae</taxon>
        <taxon>Leptobrachium</taxon>
    </lineage>
</organism>
<evidence type="ECO:0000313" key="8">
    <source>
        <dbReference type="Proteomes" id="UP000694569"/>
    </source>
</evidence>
<evidence type="ECO:0000256" key="6">
    <source>
        <dbReference type="SAM" id="MobiDB-lite"/>
    </source>
</evidence>
<dbReference type="InterPro" id="IPR001380">
    <property type="entry name" value="Ribosomal_eL13"/>
</dbReference>
<dbReference type="Ensembl" id="ENSLLET00000000605.1">
    <property type="protein sequence ID" value="ENSLLEP00000000579.1"/>
    <property type="gene ID" value="ENSLLEG00000000389.1"/>
</dbReference>
<evidence type="ECO:0000256" key="4">
    <source>
        <dbReference type="ARBA" id="ARBA00035216"/>
    </source>
</evidence>
<dbReference type="Proteomes" id="UP000694569">
    <property type="component" value="Unplaced"/>
</dbReference>
<keyword evidence="2" id="KW-0689">Ribosomal protein</keyword>
<keyword evidence="3" id="KW-0687">Ribonucleoprotein</keyword>
<dbReference type="GO" id="GO:0003723">
    <property type="term" value="F:RNA binding"/>
    <property type="evidence" value="ECO:0007669"/>
    <property type="project" value="TreeGrafter"/>
</dbReference>
<name>A0A8C5LKL1_9ANUR</name>
<evidence type="ECO:0000256" key="2">
    <source>
        <dbReference type="ARBA" id="ARBA00022980"/>
    </source>
</evidence>
<dbReference type="PANTHER" id="PTHR11722">
    <property type="entry name" value="60S RIBOSOMAL PROTEIN L13"/>
    <property type="match status" value="1"/>
</dbReference>
<dbReference type="GO" id="GO:0022625">
    <property type="term" value="C:cytosolic large ribosomal subunit"/>
    <property type="evidence" value="ECO:0007669"/>
    <property type="project" value="TreeGrafter"/>
</dbReference>
<dbReference type="PANTHER" id="PTHR11722:SF0">
    <property type="entry name" value="LARGE RIBOSOMAL SUBUNIT PROTEIN EL13"/>
    <property type="match status" value="1"/>
</dbReference>
<keyword evidence="8" id="KW-1185">Reference proteome</keyword>
<evidence type="ECO:0000256" key="3">
    <source>
        <dbReference type="ARBA" id="ARBA00023274"/>
    </source>
</evidence>